<gene>
    <name evidence="6" type="ORF">ANANG_G00148790</name>
</gene>
<evidence type="ECO:0000313" key="5">
    <source>
        <dbReference type="EMBL" id="JAI02927.1"/>
    </source>
</evidence>
<reference evidence="5" key="2">
    <citation type="journal article" date="2015" name="Fish Shellfish Immunol.">
        <title>Early steps in the European eel (Anguilla anguilla)-Vibrio vulnificus interaction in the gills: Role of the RtxA13 toxin.</title>
        <authorList>
            <person name="Callol A."/>
            <person name="Pajuelo D."/>
            <person name="Ebbesson L."/>
            <person name="Teles M."/>
            <person name="MacKenzie S."/>
            <person name="Amaro C."/>
        </authorList>
    </citation>
    <scope>NUCLEOTIDE SEQUENCE</scope>
</reference>
<reference evidence="6" key="3">
    <citation type="submission" date="2021-01" db="EMBL/GenBank/DDBJ databases">
        <title>A chromosome-scale assembly of European eel, Anguilla anguilla.</title>
        <authorList>
            <person name="Henkel C."/>
            <person name="Jong-Raadsen S.A."/>
            <person name="Dufour S."/>
            <person name="Weltzien F.-A."/>
            <person name="Palstra A.P."/>
            <person name="Pelster B."/>
            <person name="Spaink H.P."/>
            <person name="Van Den Thillart G.E."/>
            <person name="Jansen H."/>
            <person name="Zahm M."/>
            <person name="Klopp C."/>
            <person name="Cedric C."/>
            <person name="Louis A."/>
            <person name="Berthelot C."/>
            <person name="Parey E."/>
            <person name="Roest Crollius H."/>
            <person name="Montfort J."/>
            <person name="Robinson-Rechavi M."/>
            <person name="Bucao C."/>
            <person name="Bouchez O."/>
            <person name="Gislard M."/>
            <person name="Lluch J."/>
            <person name="Milhes M."/>
            <person name="Lampietro C."/>
            <person name="Lopez Roques C."/>
            <person name="Donnadieu C."/>
            <person name="Braasch I."/>
            <person name="Desvignes T."/>
            <person name="Postlethwait J."/>
            <person name="Bobe J."/>
            <person name="Guiguen Y."/>
            <person name="Dirks R."/>
        </authorList>
    </citation>
    <scope>NUCLEOTIDE SEQUENCE</scope>
    <source>
        <strain evidence="6">Tag_6206</strain>
        <tissue evidence="6">Liver</tissue>
    </source>
</reference>
<comment type="subcellular location">
    <subcellularLocation>
        <location evidence="1">Nucleus</location>
        <location evidence="1">Nucleolus</location>
    </subcellularLocation>
</comment>
<dbReference type="PANTHER" id="PTHR13243:SF1">
    <property type="entry name" value="NUCLEOLAR PROTEIN 16"/>
    <property type="match status" value="1"/>
</dbReference>
<evidence type="ECO:0000256" key="3">
    <source>
        <dbReference type="ARBA" id="ARBA00015522"/>
    </source>
</evidence>
<dbReference type="EMBL" id="GBXM01005651">
    <property type="protein sequence ID" value="JAI02927.1"/>
    <property type="molecule type" value="Transcribed_RNA"/>
</dbReference>
<accession>A0A0E9XKH0</accession>
<evidence type="ECO:0000313" key="7">
    <source>
        <dbReference type="Proteomes" id="UP001044222"/>
    </source>
</evidence>
<dbReference type="OrthoDB" id="285729at2759"/>
<dbReference type="Pfam" id="PF09420">
    <property type="entry name" value="Nop16"/>
    <property type="match status" value="2"/>
</dbReference>
<dbReference type="PANTHER" id="PTHR13243">
    <property type="entry name" value="HSPC111 PROTEIN-RELATED"/>
    <property type="match status" value="1"/>
</dbReference>
<comment type="similarity">
    <text evidence="2">Belongs to the NOP16 family.</text>
</comment>
<name>A0A0E9XKH0_ANGAN</name>
<dbReference type="OMA" id="IDYVKHM"/>
<keyword evidence="4" id="KW-0539">Nucleus</keyword>
<evidence type="ECO:0000313" key="6">
    <source>
        <dbReference type="EMBL" id="KAG5843251.1"/>
    </source>
</evidence>
<protein>
    <recommendedName>
        <fullName evidence="3">Nucleolar protein 16</fullName>
    </recommendedName>
</protein>
<evidence type="ECO:0000256" key="2">
    <source>
        <dbReference type="ARBA" id="ARBA00008479"/>
    </source>
</evidence>
<dbReference type="AlphaFoldDB" id="A0A0E9XKH0"/>
<reference evidence="5" key="1">
    <citation type="submission" date="2014-11" db="EMBL/GenBank/DDBJ databases">
        <authorList>
            <person name="Amaro Gonzalez C."/>
        </authorList>
    </citation>
    <scope>NUCLEOTIDE SEQUENCE</scope>
</reference>
<dbReference type="EMBL" id="JAFIRN010000008">
    <property type="protein sequence ID" value="KAG5843251.1"/>
    <property type="molecule type" value="Genomic_DNA"/>
</dbReference>
<sequence>MPKAKKSHRKKKYDYNQDRKKLKLKFKKAQAPRIECPQIRNAWNDRKSVAQNLTDMGLVSDPNRSLPVRKQTLLQVPGTATEVEAPQHLVKKPYVIKHLEAEASLPGKDTRSLSTDMIEYVQYMIREHNDDFKAMARDEKNYYQDTPKQIRRKVERYRSFHPDQYSAFMESVKAQKMDSS</sequence>
<dbReference type="Proteomes" id="UP001044222">
    <property type="component" value="Chromosome 8"/>
</dbReference>
<dbReference type="GO" id="GO:0042273">
    <property type="term" value="P:ribosomal large subunit biogenesis"/>
    <property type="evidence" value="ECO:0007669"/>
    <property type="project" value="TreeGrafter"/>
</dbReference>
<organism evidence="5">
    <name type="scientific">Anguilla anguilla</name>
    <name type="common">European freshwater eel</name>
    <name type="synonym">Muraena anguilla</name>
    <dbReference type="NCBI Taxonomy" id="7936"/>
    <lineage>
        <taxon>Eukaryota</taxon>
        <taxon>Metazoa</taxon>
        <taxon>Chordata</taxon>
        <taxon>Craniata</taxon>
        <taxon>Vertebrata</taxon>
        <taxon>Euteleostomi</taxon>
        <taxon>Actinopterygii</taxon>
        <taxon>Neopterygii</taxon>
        <taxon>Teleostei</taxon>
        <taxon>Anguilliformes</taxon>
        <taxon>Anguillidae</taxon>
        <taxon>Anguilla</taxon>
    </lineage>
</organism>
<evidence type="ECO:0000256" key="4">
    <source>
        <dbReference type="ARBA" id="ARBA00023242"/>
    </source>
</evidence>
<dbReference type="GO" id="GO:0005730">
    <property type="term" value="C:nucleolus"/>
    <property type="evidence" value="ECO:0007669"/>
    <property type="project" value="UniProtKB-SubCell"/>
</dbReference>
<proteinExistence type="inferred from homology"/>
<keyword evidence="7" id="KW-1185">Reference proteome</keyword>
<dbReference type="InterPro" id="IPR019002">
    <property type="entry name" value="Ribosome_biogenesis_Nop16"/>
</dbReference>
<evidence type="ECO:0000256" key="1">
    <source>
        <dbReference type="ARBA" id="ARBA00004604"/>
    </source>
</evidence>